<dbReference type="HOGENOM" id="CLU_092347_2_1_6"/>
<proteinExistence type="predicted"/>
<dbReference type="Pfam" id="PF12790">
    <property type="entry name" value="T6SS-SciN"/>
    <property type="match status" value="1"/>
</dbReference>
<dbReference type="OrthoDB" id="5471061at2"/>
<dbReference type="Gene3D" id="2.60.40.4150">
    <property type="entry name" value="Type VI secretion system, lipoprotein SciN"/>
    <property type="match status" value="1"/>
</dbReference>
<sequence length="170" mass="19184">MASRLRMHWLFLLAMAWIAAGCASTQKSMLIPYDVYLDVEAEVNPNLQGHPSPILVGLYELGSDSQFLNLDFPAVQDRARVSLGDDLISVDQIILRPGEQRIIRRAGNAAARHLGVVAGYRELGRQPWRLSIPLPGTKSTNLYKFWQISPRRMSIRIEVGRQGLAIRQRH</sequence>
<dbReference type="AlphaFoldDB" id="H8KZF8"/>
<organism evidence="2 3">
    <name type="scientific">Frateuria aurantia (strain ATCC 33424 / DSM 6220 / KCTC 2777 / LMG 1558 / NBRC 3245 / NCIMB 13370)</name>
    <name type="common">Acetobacter aurantius</name>
    <dbReference type="NCBI Taxonomy" id="767434"/>
    <lineage>
        <taxon>Bacteria</taxon>
        <taxon>Pseudomonadati</taxon>
        <taxon>Pseudomonadota</taxon>
        <taxon>Gammaproteobacteria</taxon>
        <taxon>Lysobacterales</taxon>
        <taxon>Rhodanobacteraceae</taxon>
        <taxon>Frateuria</taxon>
    </lineage>
</organism>
<feature type="chain" id="PRO_5003614744" evidence="1">
    <location>
        <begin position="24"/>
        <end position="170"/>
    </location>
</feature>
<dbReference type="eggNOG" id="COG3521">
    <property type="taxonomic scope" value="Bacteria"/>
</dbReference>
<dbReference type="InterPro" id="IPR017734">
    <property type="entry name" value="T6SS_SciN"/>
</dbReference>
<dbReference type="InterPro" id="IPR038706">
    <property type="entry name" value="Type_VI_SciN-like_sf"/>
</dbReference>
<keyword evidence="1" id="KW-0732">Signal</keyword>
<name>H8KZF8_FRAAD</name>
<dbReference type="EMBL" id="CP003350">
    <property type="protein sequence ID" value="AFC86200.1"/>
    <property type="molecule type" value="Genomic_DNA"/>
</dbReference>
<gene>
    <name evidence="2" type="ordered locus">Fraau_1795</name>
</gene>
<dbReference type="Proteomes" id="UP000005234">
    <property type="component" value="Chromosome"/>
</dbReference>
<dbReference type="KEGG" id="fau:Fraau_1795"/>
<dbReference type="PANTHER" id="PTHR37625:SF4">
    <property type="entry name" value="OUTER MEMBRANE LIPOPROTEIN"/>
    <property type="match status" value="1"/>
</dbReference>
<reference evidence="2" key="1">
    <citation type="submission" date="2012-02" db="EMBL/GenBank/DDBJ databases">
        <title>The complete genome of Frateuria aurantia DSM 6220.</title>
        <authorList>
            <consortium name="US DOE Joint Genome Institute (JGI-PGF)"/>
            <person name="Lucas S."/>
            <person name="Copeland A."/>
            <person name="Lapidus A."/>
            <person name="Glavina del Rio T."/>
            <person name="Dalin E."/>
            <person name="Tice H."/>
            <person name="Bruce D."/>
            <person name="Goodwin L."/>
            <person name="Pitluck S."/>
            <person name="Peters L."/>
            <person name="Ovchinnikova G."/>
            <person name="Teshima H."/>
            <person name="Kyrpides N."/>
            <person name="Mavromatis K."/>
            <person name="Ivanova N."/>
            <person name="Brettin T."/>
            <person name="Detter J.C."/>
            <person name="Han C."/>
            <person name="Larimer F."/>
            <person name="Land M."/>
            <person name="Hauser L."/>
            <person name="Markowitz V."/>
            <person name="Cheng J.-F."/>
            <person name="Hugenholtz P."/>
            <person name="Woyke T."/>
            <person name="Wu D."/>
            <person name="Brambilla E."/>
            <person name="Klenk H.-P."/>
            <person name="Eisen J.A."/>
        </authorList>
    </citation>
    <scope>NUCLEOTIDE SEQUENCE</scope>
    <source>
        <strain evidence="2">DSM 6220</strain>
    </source>
</reference>
<dbReference type="PROSITE" id="PS51257">
    <property type="entry name" value="PROKAR_LIPOPROTEIN"/>
    <property type="match status" value="1"/>
</dbReference>
<accession>H8KZF8</accession>
<dbReference type="RefSeq" id="WP_014403205.1">
    <property type="nucleotide sequence ID" value="NC_017033.1"/>
</dbReference>
<keyword evidence="2" id="KW-0449">Lipoprotein</keyword>
<dbReference type="STRING" id="767434.Fraau_1795"/>
<evidence type="ECO:0000313" key="2">
    <source>
        <dbReference type="EMBL" id="AFC86200.1"/>
    </source>
</evidence>
<dbReference type="NCBIfam" id="TIGR03352">
    <property type="entry name" value="VI_chp_3"/>
    <property type="match status" value="1"/>
</dbReference>
<dbReference type="PANTHER" id="PTHR37625">
    <property type="entry name" value="OUTER MEMBRANE LIPOPROTEIN-RELATED"/>
    <property type="match status" value="1"/>
</dbReference>
<evidence type="ECO:0000313" key="3">
    <source>
        <dbReference type="Proteomes" id="UP000005234"/>
    </source>
</evidence>
<protein>
    <submittedName>
        <fullName evidence="2">Type VI secretion lipoprotein, VC_A0113 family</fullName>
    </submittedName>
</protein>
<feature type="signal peptide" evidence="1">
    <location>
        <begin position="1"/>
        <end position="23"/>
    </location>
</feature>
<evidence type="ECO:0000256" key="1">
    <source>
        <dbReference type="SAM" id="SignalP"/>
    </source>
</evidence>
<keyword evidence="3" id="KW-1185">Reference proteome</keyword>